<evidence type="ECO:0000256" key="2">
    <source>
        <dbReference type="ARBA" id="ARBA00022598"/>
    </source>
</evidence>
<comment type="pathway">
    <text evidence="8 10">Purine metabolism; AMP biosynthesis via de novo pathway; AMP from IMP: step 1/2.</text>
</comment>
<dbReference type="GO" id="GO:0046040">
    <property type="term" value="P:IMP metabolic process"/>
    <property type="evidence" value="ECO:0007669"/>
    <property type="project" value="TreeGrafter"/>
</dbReference>
<evidence type="ECO:0000256" key="4">
    <source>
        <dbReference type="ARBA" id="ARBA00022741"/>
    </source>
</evidence>
<dbReference type="CDD" id="cd03108">
    <property type="entry name" value="AdSS"/>
    <property type="match status" value="1"/>
</dbReference>
<dbReference type="PANTHER" id="PTHR11846:SF0">
    <property type="entry name" value="ADENYLOSUCCINATE SYNTHETASE"/>
    <property type="match status" value="1"/>
</dbReference>
<dbReference type="InterPro" id="IPR042110">
    <property type="entry name" value="Adenylosuccinate_synth_dom2"/>
</dbReference>
<feature type="binding site" evidence="8">
    <location>
        <begin position="40"/>
        <end position="42"/>
    </location>
    <ligand>
        <name>GTP</name>
        <dbReference type="ChEBI" id="CHEBI:37565"/>
    </ligand>
</feature>
<feature type="binding site" evidence="8">
    <location>
        <begin position="330"/>
        <end position="332"/>
    </location>
    <ligand>
        <name>GTP</name>
        <dbReference type="ChEBI" id="CHEBI:37565"/>
    </ligand>
</feature>
<dbReference type="Gene3D" id="3.90.170.10">
    <property type="entry name" value="Adenylosuccinate Synthetase, subunit A, domain 3"/>
    <property type="match status" value="1"/>
</dbReference>
<dbReference type="GO" id="GO:0005737">
    <property type="term" value="C:cytoplasm"/>
    <property type="evidence" value="ECO:0007669"/>
    <property type="project" value="UniProtKB-SubCell"/>
</dbReference>
<keyword evidence="12" id="KW-1185">Reference proteome</keyword>
<dbReference type="PROSITE" id="PS00513">
    <property type="entry name" value="ADENYLOSUCCIN_SYN_2"/>
    <property type="match status" value="1"/>
</dbReference>
<dbReference type="GO" id="GO:0044208">
    <property type="term" value="P:'de novo' AMP biosynthetic process"/>
    <property type="evidence" value="ECO:0007669"/>
    <property type="project" value="UniProtKB-UniRule"/>
</dbReference>
<gene>
    <name evidence="8" type="primary">purA</name>
    <name evidence="11" type="ORF">DL346_24640</name>
</gene>
<dbReference type="InterPro" id="IPR042111">
    <property type="entry name" value="Adenylosuccinate_synth_dom3"/>
</dbReference>
<feature type="binding site" evidence="8">
    <location>
        <begin position="298"/>
        <end position="304"/>
    </location>
    <ligand>
        <name>substrate</name>
    </ligand>
</feature>
<dbReference type="FunFam" id="1.10.300.10:FF:000001">
    <property type="entry name" value="Adenylosuccinate synthetase"/>
    <property type="match status" value="1"/>
</dbReference>
<feature type="binding site" description="in other chain" evidence="8">
    <location>
        <begin position="38"/>
        <end position="41"/>
    </location>
    <ligand>
        <name>IMP</name>
        <dbReference type="ChEBI" id="CHEBI:58053"/>
        <note>ligand shared between dimeric partners</note>
    </ligand>
</feature>
<feature type="binding site" description="in other chain" evidence="8">
    <location>
        <position position="128"/>
    </location>
    <ligand>
        <name>IMP</name>
        <dbReference type="ChEBI" id="CHEBI:58053"/>
        <note>ligand shared between dimeric partners</note>
    </ligand>
</feature>
<feature type="binding site" evidence="8">
    <location>
        <position position="304"/>
    </location>
    <ligand>
        <name>GTP</name>
        <dbReference type="ChEBI" id="CHEBI:37565"/>
    </ligand>
</feature>
<feature type="binding site" description="in other chain" evidence="8">
    <location>
        <position position="223"/>
    </location>
    <ligand>
        <name>IMP</name>
        <dbReference type="ChEBI" id="CHEBI:58053"/>
        <note>ligand shared between dimeric partners</note>
    </ligand>
</feature>
<dbReference type="PANTHER" id="PTHR11846">
    <property type="entry name" value="ADENYLOSUCCINATE SYNTHETASE"/>
    <property type="match status" value="1"/>
</dbReference>
<evidence type="ECO:0000256" key="6">
    <source>
        <dbReference type="ARBA" id="ARBA00022842"/>
    </source>
</evidence>
<reference evidence="11 12" key="1">
    <citation type="submission" date="2018-06" db="EMBL/GenBank/DDBJ databases">
        <title>Paenibacillus montanisoli sp. nov., isolated from mountain area soil.</title>
        <authorList>
            <person name="Wu M."/>
        </authorList>
    </citation>
    <scope>NUCLEOTIDE SEQUENCE [LARGE SCALE GENOMIC DNA]</scope>
    <source>
        <strain evidence="11 12">RA17</strain>
    </source>
</reference>
<proteinExistence type="inferred from homology"/>
<accession>A0A328TUP3</accession>
<dbReference type="GO" id="GO:0004019">
    <property type="term" value="F:adenylosuccinate synthase activity"/>
    <property type="evidence" value="ECO:0007669"/>
    <property type="project" value="UniProtKB-UniRule"/>
</dbReference>
<evidence type="ECO:0000256" key="1">
    <source>
        <dbReference type="ARBA" id="ARBA00011738"/>
    </source>
</evidence>
<evidence type="ECO:0000256" key="10">
    <source>
        <dbReference type="RuleBase" id="RU000520"/>
    </source>
</evidence>
<keyword evidence="6 8" id="KW-0460">Magnesium</keyword>
<feature type="active site" evidence="9">
    <location>
        <position position="139"/>
    </location>
</feature>
<dbReference type="PROSITE" id="PS01266">
    <property type="entry name" value="ADENYLOSUCCIN_SYN_1"/>
    <property type="match status" value="1"/>
</dbReference>
<dbReference type="SMART" id="SM00788">
    <property type="entry name" value="Adenylsucc_synt"/>
    <property type="match status" value="1"/>
</dbReference>
<feature type="binding site" evidence="8">
    <location>
        <begin position="412"/>
        <end position="414"/>
    </location>
    <ligand>
        <name>GTP</name>
        <dbReference type="ChEBI" id="CHEBI:37565"/>
    </ligand>
</feature>
<dbReference type="NCBIfam" id="TIGR00184">
    <property type="entry name" value="purA"/>
    <property type="match status" value="1"/>
</dbReference>
<feature type="binding site" evidence="8">
    <location>
        <position position="13"/>
    </location>
    <ligand>
        <name>Mg(2+)</name>
        <dbReference type="ChEBI" id="CHEBI:18420"/>
    </ligand>
</feature>
<dbReference type="Pfam" id="PF00709">
    <property type="entry name" value="Adenylsucc_synt"/>
    <property type="match status" value="1"/>
</dbReference>
<dbReference type="SUPFAM" id="SSF52540">
    <property type="entry name" value="P-loop containing nucleoside triphosphate hydrolases"/>
    <property type="match status" value="1"/>
</dbReference>
<comment type="catalytic activity">
    <reaction evidence="8 10">
        <text>IMP + L-aspartate + GTP = N(6)-(1,2-dicarboxyethyl)-AMP + GDP + phosphate + 2 H(+)</text>
        <dbReference type="Rhea" id="RHEA:15753"/>
        <dbReference type="ChEBI" id="CHEBI:15378"/>
        <dbReference type="ChEBI" id="CHEBI:29991"/>
        <dbReference type="ChEBI" id="CHEBI:37565"/>
        <dbReference type="ChEBI" id="CHEBI:43474"/>
        <dbReference type="ChEBI" id="CHEBI:57567"/>
        <dbReference type="ChEBI" id="CHEBI:58053"/>
        <dbReference type="ChEBI" id="CHEBI:58189"/>
        <dbReference type="EC" id="6.3.4.4"/>
    </reaction>
</comment>
<dbReference type="AlphaFoldDB" id="A0A328TUP3"/>
<dbReference type="InterPro" id="IPR001114">
    <property type="entry name" value="Adenylosuccinate_synthetase"/>
</dbReference>
<feature type="binding site" description="in other chain" evidence="8">
    <location>
        <position position="238"/>
    </location>
    <ligand>
        <name>IMP</name>
        <dbReference type="ChEBI" id="CHEBI:58053"/>
        <note>ligand shared between dimeric partners</note>
    </ligand>
</feature>
<keyword evidence="7 8" id="KW-0342">GTP-binding</keyword>
<dbReference type="GO" id="GO:0005525">
    <property type="term" value="F:GTP binding"/>
    <property type="evidence" value="ECO:0007669"/>
    <property type="project" value="UniProtKB-UniRule"/>
</dbReference>
<keyword evidence="8" id="KW-0963">Cytoplasm</keyword>
<dbReference type="OrthoDB" id="9807553at2"/>
<keyword evidence="2 8" id="KW-0436">Ligase</keyword>
<feature type="binding site" description="in other chain" evidence="8">
    <location>
        <position position="302"/>
    </location>
    <ligand>
        <name>IMP</name>
        <dbReference type="ChEBI" id="CHEBI:58053"/>
        <note>ligand shared between dimeric partners</note>
    </ligand>
</feature>
<feature type="active site" description="Proton acceptor" evidence="8">
    <location>
        <position position="13"/>
    </location>
</feature>
<evidence type="ECO:0000256" key="8">
    <source>
        <dbReference type="HAMAP-Rule" id="MF_00011"/>
    </source>
</evidence>
<feature type="active site" description="Proton donor" evidence="8">
    <location>
        <position position="41"/>
    </location>
</feature>
<evidence type="ECO:0000256" key="7">
    <source>
        <dbReference type="ARBA" id="ARBA00023134"/>
    </source>
</evidence>
<dbReference type="InterPro" id="IPR042109">
    <property type="entry name" value="Adenylosuccinate_synth_dom1"/>
</dbReference>
<sequence length="428" mass="46903">MSTVVVVGTQWGDEGKGKITDFLADGADVVARYQGGNNAGHTIMIGNKKYKLTMIPSGIFNENKICVIGNGMVINPSALIDEINYIHENGFSTENLKISDRAHLIMPYHLVLDGLEEERKGDNKIGTTRKGIGPCYMDKAARNGIRVADLLDADEFEAKLRRLVVEKNQVIEQVYGGETLNADEILQQYLGYAETLRPYVTDTSVVLNDAIDTNKKVLFEGAQGVMLDIDQGTYPYVTSSNPTAGGVCIGSGVGPSKIQQVIGVAKAYTTRVGDGPFPTELNNETGDLIREKGHEYGTVTGRPRRVGWFDTVVVRHARRVSGITGLSLNSLDVLSGLETVKICTGYKLRGEVITHYPASLKLISECEAIYEELPGWSEDISNVKTLDELPENTRRYVERVSELTGIPIAIFSVGRNREQTNQVAPIYV</sequence>
<comment type="caution">
    <text evidence="11">The sequence shown here is derived from an EMBL/GenBank/DDBJ whole genome shotgun (WGS) entry which is preliminary data.</text>
</comment>
<feature type="binding site" description="in other chain" evidence="8">
    <location>
        <begin position="13"/>
        <end position="16"/>
    </location>
    <ligand>
        <name>IMP</name>
        <dbReference type="ChEBI" id="CHEBI:58053"/>
        <note>ligand shared between dimeric partners</note>
    </ligand>
</feature>
<keyword evidence="4 8" id="KW-0547">Nucleotide-binding</keyword>
<protein>
    <recommendedName>
        <fullName evidence="8 10">Adenylosuccinate synthetase</fullName>
        <shortName evidence="8">AMPSase</shortName>
        <shortName evidence="8">AdSS</shortName>
        <ecNumber evidence="8 10">6.3.4.4</ecNumber>
    </recommendedName>
    <alternativeName>
        <fullName evidence="8">IMP--aspartate ligase</fullName>
    </alternativeName>
</protein>
<dbReference type="Gene3D" id="3.40.440.10">
    <property type="entry name" value="Adenylosuccinate Synthetase, subunit A, domain 1"/>
    <property type="match status" value="1"/>
</dbReference>
<dbReference type="FunFam" id="3.90.170.10:FF:000001">
    <property type="entry name" value="Adenylosuccinate synthetase"/>
    <property type="match status" value="1"/>
</dbReference>
<evidence type="ECO:0000256" key="3">
    <source>
        <dbReference type="ARBA" id="ARBA00022723"/>
    </source>
</evidence>
<dbReference type="UniPathway" id="UPA00075">
    <property type="reaction ID" value="UER00335"/>
</dbReference>
<name>A0A328TUP3_9BACL</name>
<dbReference type="InterPro" id="IPR033128">
    <property type="entry name" value="Adenylosuccin_syn_Lys_AS"/>
</dbReference>
<organism evidence="11 12">
    <name type="scientific">Paenibacillus montanisoli</name>
    <dbReference type="NCBI Taxonomy" id="2081970"/>
    <lineage>
        <taxon>Bacteria</taxon>
        <taxon>Bacillati</taxon>
        <taxon>Bacillota</taxon>
        <taxon>Bacilli</taxon>
        <taxon>Bacillales</taxon>
        <taxon>Paenibacillaceae</taxon>
        <taxon>Paenibacillus</taxon>
    </lineage>
</organism>
<dbReference type="RefSeq" id="WP_112885038.1">
    <property type="nucleotide sequence ID" value="NZ_QLUW01000005.1"/>
</dbReference>
<dbReference type="Proteomes" id="UP000249260">
    <property type="component" value="Unassembled WGS sequence"/>
</dbReference>
<evidence type="ECO:0000256" key="5">
    <source>
        <dbReference type="ARBA" id="ARBA00022755"/>
    </source>
</evidence>
<feature type="binding site" evidence="8">
    <location>
        <position position="40"/>
    </location>
    <ligand>
        <name>Mg(2+)</name>
        <dbReference type="ChEBI" id="CHEBI:18420"/>
    </ligand>
</feature>
<keyword evidence="5 8" id="KW-0658">Purine biosynthesis</keyword>
<dbReference type="InterPro" id="IPR018220">
    <property type="entry name" value="Adenylosuccin_syn_GTP-bd"/>
</dbReference>
<dbReference type="EC" id="6.3.4.4" evidence="8 10"/>
<dbReference type="HAMAP" id="MF_00011">
    <property type="entry name" value="Adenylosucc_synth"/>
    <property type="match status" value="1"/>
</dbReference>
<evidence type="ECO:0000256" key="9">
    <source>
        <dbReference type="PROSITE-ProRule" id="PRU10134"/>
    </source>
</evidence>
<dbReference type="InterPro" id="IPR027417">
    <property type="entry name" value="P-loop_NTPase"/>
</dbReference>
<feature type="binding site" evidence="8">
    <location>
        <begin position="12"/>
        <end position="18"/>
    </location>
    <ligand>
        <name>GTP</name>
        <dbReference type="ChEBI" id="CHEBI:37565"/>
    </ligand>
</feature>
<comment type="cofactor">
    <cofactor evidence="8">
        <name>Mg(2+)</name>
        <dbReference type="ChEBI" id="CHEBI:18420"/>
    </cofactor>
    <text evidence="8">Binds 1 Mg(2+) ion per subunit.</text>
</comment>
<dbReference type="NCBIfam" id="NF002223">
    <property type="entry name" value="PRK01117.1"/>
    <property type="match status" value="1"/>
</dbReference>
<dbReference type="EMBL" id="QLUW01000005">
    <property type="protein sequence ID" value="RAP74249.1"/>
    <property type="molecule type" value="Genomic_DNA"/>
</dbReference>
<evidence type="ECO:0000313" key="11">
    <source>
        <dbReference type="EMBL" id="RAP74249.1"/>
    </source>
</evidence>
<comment type="similarity">
    <text evidence="8 10">Belongs to the adenylosuccinate synthetase family.</text>
</comment>
<feature type="binding site" evidence="8">
    <location>
        <position position="142"/>
    </location>
    <ligand>
        <name>IMP</name>
        <dbReference type="ChEBI" id="CHEBI:58053"/>
        <note>ligand shared between dimeric partners</note>
    </ligand>
</feature>
<dbReference type="Gene3D" id="1.10.300.10">
    <property type="entry name" value="Adenylosuccinate Synthetase, subunit A, domain 2"/>
    <property type="match status" value="1"/>
</dbReference>
<keyword evidence="3 8" id="KW-0479">Metal-binding</keyword>
<evidence type="ECO:0000313" key="12">
    <source>
        <dbReference type="Proteomes" id="UP000249260"/>
    </source>
</evidence>
<comment type="subunit">
    <text evidence="1 8">Homodimer.</text>
</comment>
<comment type="function">
    <text evidence="8">Plays an important role in the de novo pathway of purine nucleotide biosynthesis. Catalyzes the first committed step in the biosynthesis of AMP from IMP.</text>
</comment>
<dbReference type="GO" id="GO:0000287">
    <property type="term" value="F:magnesium ion binding"/>
    <property type="evidence" value="ECO:0007669"/>
    <property type="project" value="UniProtKB-UniRule"/>
</dbReference>
<comment type="subcellular location">
    <subcellularLocation>
        <location evidence="8">Cytoplasm</location>
    </subcellularLocation>
</comment>